<dbReference type="CDD" id="cd13225">
    <property type="entry name" value="PH-like_bacteria"/>
    <property type="match status" value="1"/>
</dbReference>
<dbReference type="Pfam" id="PF08000">
    <property type="entry name" value="bPH_1"/>
    <property type="match status" value="1"/>
</dbReference>
<gene>
    <name evidence="2" type="ORF">BN863_7860</name>
</gene>
<dbReference type="InterPro" id="IPR037063">
    <property type="entry name" value="PHb_sf"/>
</dbReference>
<organism evidence="2 3">
    <name type="scientific">Formosa agariphila (strain DSM 15362 / KCTC 12365 / LMG 23005 / KMM 3901 / M-2Alg 35-1)</name>
    <dbReference type="NCBI Taxonomy" id="1347342"/>
    <lineage>
        <taxon>Bacteria</taxon>
        <taxon>Pseudomonadati</taxon>
        <taxon>Bacteroidota</taxon>
        <taxon>Flavobacteriia</taxon>
        <taxon>Flavobacteriales</taxon>
        <taxon>Flavobacteriaceae</taxon>
        <taxon>Formosa</taxon>
    </lineage>
</organism>
<dbReference type="HOGENOM" id="CLU_137895_0_0_10"/>
<dbReference type="Gene3D" id="2.30.29.50">
    <property type="entry name" value="Bacterial Pleckstrin homology domain"/>
    <property type="match status" value="1"/>
</dbReference>
<dbReference type="PANTHER" id="PTHR35796">
    <property type="entry name" value="HYPOTHETICAL CYTOSOLIC PROTEIN"/>
    <property type="match status" value="1"/>
</dbReference>
<dbReference type="AlphaFoldDB" id="T2KJ86"/>
<evidence type="ECO:0000259" key="1">
    <source>
        <dbReference type="Pfam" id="PF08000"/>
    </source>
</evidence>
<proteinExistence type="predicted"/>
<evidence type="ECO:0000313" key="3">
    <source>
        <dbReference type="Proteomes" id="UP000016160"/>
    </source>
</evidence>
<evidence type="ECO:0000313" key="2">
    <source>
        <dbReference type="EMBL" id="CDF78498.1"/>
    </source>
</evidence>
<feature type="domain" description="Bacterial Pleckstrin homology" evidence="1">
    <location>
        <begin position="2"/>
        <end position="123"/>
    </location>
</feature>
<dbReference type="InterPro" id="IPR012544">
    <property type="entry name" value="PHb"/>
</dbReference>
<protein>
    <recommendedName>
        <fullName evidence="1">Bacterial Pleckstrin homology domain-containing protein</fullName>
    </recommendedName>
</protein>
<dbReference type="OrthoDB" id="9803613at2"/>
<keyword evidence="3" id="KW-1185">Reference proteome</keyword>
<dbReference type="PATRIC" id="fig|1347342.6.peg.793"/>
<dbReference type="SUPFAM" id="SSF50729">
    <property type="entry name" value="PH domain-like"/>
    <property type="match status" value="1"/>
</dbReference>
<sequence>MGIFNKILGNASEISAEHLNEKYGRLLIDGEHVELGFKLLRDTFMFTNKRLILIDVQGFTGSKQEYRSMPYKSISRFSLETAGTFDLDAELKIWISSENLPSVSKKFNKSINVYEVQKYLAQKVM</sequence>
<dbReference type="Proteomes" id="UP000016160">
    <property type="component" value="Chromosome"/>
</dbReference>
<dbReference type="PANTHER" id="PTHR35796:SF3">
    <property type="entry name" value="BHLH DOMAIN-CONTAINING PROTEIN"/>
    <property type="match status" value="1"/>
</dbReference>
<accession>T2KJ86</accession>
<dbReference type="eggNOG" id="ENOG503172B">
    <property type="taxonomic scope" value="Bacteria"/>
</dbReference>
<dbReference type="EMBL" id="HG315671">
    <property type="protein sequence ID" value="CDF78498.1"/>
    <property type="molecule type" value="Genomic_DNA"/>
</dbReference>
<dbReference type="RefSeq" id="WP_038527774.1">
    <property type="nucleotide sequence ID" value="NZ_HG315671.1"/>
</dbReference>
<name>T2KJ86_FORAG</name>
<reference evidence="2 3" key="1">
    <citation type="journal article" date="2013" name="Appl. Environ. Microbiol.">
        <title>The genome of the alga-associated marine flavobacterium Formosa agariphila KMM 3901T reveals a broad potential for degradation of algal polysaccharides.</title>
        <authorList>
            <person name="Mann A.J."/>
            <person name="Hahnke R.L."/>
            <person name="Huang S."/>
            <person name="Werner J."/>
            <person name="Xing P."/>
            <person name="Barbeyron T."/>
            <person name="Huettel B."/>
            <person name="Stueber K."/>
            <person name="Reinhardt R."/>
            <person name="Harder J."/>
            <person name="Gloeckner F.O."/>
            <person name="Amann R.I."/>
            <person name="Teeling H."/>
        </authorList>
    </citation>
    <scope>NUCLEOTIDE SEQUENCE [LARGE SCALE GENOMIC DNA]</scope>
    <source>
        <strain evidence="3">DSM 15362 / KCTC 12365 / LMG 23005 / KMM 3901</strain>
    </source>
</reference>